<dbReference type="PANTHER" id="PTHR30482">
    <property type="entry name" value="HIGH-AFFINITY BRANCHED-CHAIN AMINO ACID TRANSPORT SYSTEM PERMEASE"/>
    <property type="match status" value="1"/>
</dbReference>
<dbReference type="GO" id="GO:0015658">
    <property type="term" value="F:branched-chain amino acid transmembrane transporter activity"/>
    <property type="evidence" value="ECO:0007669"/>
    <property type="project" value="InterPro"/>
</dbReference>
<dbReference type="CDD" id="cd06581">
    <property type="entry name" value="TM_PBP1_LivM_like"/>
    <property type="match status" value="1"/>
</dbReference>
<evidence type="ECO:0000256" key="2">
    <source>
        <dbReference type="ARBA" id="ARBA00022475"/>
    </source>
</evidence>
<dbReference type="AlphaFoldDB" id="A0A0D6P6C7"/>
<comment type="caution">
    <text evidence="7">The sequence shown here is derived from an EMBL/GenBank/DDBJ whole genome shotgun (WGS) entry which is preliminary data.</text>
</comment>
<feature type="transmembrane region" description="Helical" evidence="6">
    <location>
        <begin position="195"/>
        <end position="215"/>
    </location>
</feature>
<organism evidence="7 8">
    <name type="scientific">Acidisphaera rubrifaciens HS-AP3</name>
    <dbReference type="NCBI Taxonomy" id="1231350"/>
    <lineage>
        <taxon>Bacteria</taxon>
        <taxon>Pseudomonadati</taxon>
        <taxon>Pseudomonadota</taxon>
        <taxon>Alphaproteobacteria</taxon>
        <taxon>Acetobacterales</taxon>
        <taxon>Acetobacteraceae</taxon>
        <taxon>Acidisphaera</taxon>
    </lineage>
</organism>
<dbReference type="InterPro" id="IPR043428">
    <property type="entry name" value="LivM-like"/>
</dbReference>
<evidence type="ECO:0000256" key="1">
    <source>
        <dbReference type="ARBA" id="ARBA00004651"/>
    </source>
</evidence>
<dbReference type="OrthoDB" id="9804361at2"/>
<keyword evidence="8" id="KW-1185">Reference proteome</keyword>
<keyword evidence="4 6" id="KW-1133">Transmembrane helix</keyword>
<feature type="transmembrane region" description="Helical" evidence="6">
    <location>
        <begin position="318"/>
        <end position="343"/>
    </location>
</feature>
<proteinExistence type="predicted"/>
<keyword evidence="5 6" id="KW-0472">Membrane</keyword>
<dbReference type="InterPro" id="IPR001851">
    <property type="entry name" value="ABC_transp_permease"/>
</dbReference>
<dbReference type="EMBL" id="BANB01000283">
    <property type="protein sequence ID" value="GAN77315.1"/>
    <property type="molecule type" value="Genomic_DNA"/>
</dbReference>
<feature type="transmembrane region" description="Helical" evidence="6">
    <location>
        <begin position="245"/>
        <end position="263"/>
    </location>
</feature>
<feature type="transmembrane region" description="Helical" evidence="6">
    <location>
        <begin position="32"/>
        <end position="53"/>
    </location>
</feature>
<gene>
    <name evidence="7" type="ORF">Asru_0283_04</name>
</gene>
<feature type="transmembrane region" description="Helical" evidence="6">
    <location>
        <begin position="140"/>
        <end position="165"/>
    </location>
</feature>
<dbReference type="Pfam" id="PF02653">
    <property type="entry name" value="BPD_transp_2"/>
    <property type="match status" value="1"/>
</dbReference>
<evidence type="ECO:0000256" key="5">
    <source>
        <dbReference type="ARBA" id="ARBA00023136"/>
    </source>
</evidence>
<evidence type="ECO:0000256" key="4">
    <source>
        <dbReference type="ARBA" id="ARBA00022989"/>
    </source>
</evidence>
<evidence type="ECO:0000313" key="7">
    <source>
        <dbReference type="EMBL" id="GAN77315.1"/>
    </source>
</evidence>
<name>A0A0D6P6C7_9PROT</name>
<feature type="transmembrane region" description="Helical" evidence="6">
    <location>
        <begin position="74"/>
        <end position="96"/>
    </location>
</feature>
<accession>A0A0D6P6C7</accession>
<comment type="subcellular location">
    <subcellularLocation>
        <location evidence="1">Cell membrane</location>
        <topology evidence="1">Multi-pass membrane protein</topology>
    </subcellularLocation>
</comment>
<dbReference type="Proteomes" id="UP000032680">
    <property type="component" value="Unassembled WGS sequence"/>
</dbReference>
<evidence type="ECO:0000256" key="6">
    <source>
        <dbReference type="SAM" id="Phobius"/>
    </source>
</evidence>
<evidence type="ECO:0000256" key="3">
    <source>
        <dbReference type="ARBA" id="ARBA00022692"/>
    </source>
</evidence>
<reference evidence="7 8" key="1">
    <citation type="submission" date="2012-11" db="EMBL/GenBank/DDBJ databases">
        <title>Whole genome sequence of Acidisphaera rubrifaciens HS-AP3.</title>
        <authorList>
            <person name="Azuma Y."/>
            <person name="Higashiura N."/>
            <person name="Hirakawa H."/>
            <person name="Matsushita K."/>
        </authorList>
    </citation>
    <scope>NUCLEOTIDE SEQUENCE [LARGE SCALE GENOMIC DNA]</scope>
    <source>
        <strain evidence="7 8">HS-AP3</strain>
    </source>
</reference>
<dbReference type="GO" id="GO:0005886">
    <property type="term" value="C:plasma membrane"/>
    <property type="evidence" value="ECO:0007669"/>
    <property type="project" value="UniProtKB-SubCell"/>
</dbReference>
<dbReference type="RefSeq" id="WP_048861341.1">
    <property type="nucleotide sequence ID" value="NZ_BANB01000283.1"/>
</dbReference>
<feature type="transmembrane region" description="Helical" evidence="6">
    <location>
        <begin position="108"/>
        <end position="133"/>
    </location>
</feature>
<keyword evidence="3 6" id="KW-0812">Transmembrane</keyword>
<dbReference type="PANTHER" id="PTHR30482:SF10">
    <property type="entry name" value="HIGH-AFFINITY BRANCHED-CHAIN AMINO ACID TRANSPORT PROTEIN BRAE"/>
    <property type="match status" value="1"/>
</dbReference>
<protein>
    <submittedName>
        <fullName evidence="7">ABC transporter branched chain amino-acid permease</fullName>
    </submittedName>
</protein>
<sequence length="351" mass="37358">MSVAAASRAAPRGSGLARLLNGPHDIGRTPGAWAVLAAGLASFLVYPHWATAFQATNVAYYLLNIPMALGLSLLWGYGGVLSFGQVAFFAVAGYVYGIVAGNLPDAPWGTWLGVVSGLGASAALAAVFGYFIFYARVAAWIVPILTLVLALLLSTFLGLTAGSMWTVGQVPLGGYNGMTGIPALQVGTLTFQDYAFYYLTVGVVVLCYIGLRAWVNAHRGQVLMAIREDTLRTELLGYDVRREQLRAFVLAATLAGVSGLLYVQWGNYITPSVTGLQQAALPVVWVAVGGRDSLLAVAICTFLLNQLSYVLSSAGNQYALVIIGALLVAVMMFAPEGIVVTLARRTWRRRR</sequence>
<evidence type="ECO:0000313" key="8">
    <source>
        <dbReference type="Proteomes" id="UP000032680"/>
    </source>
</evidence>
<keyword evidence="2" id="KW-1003">Cell membrane</keyword>